<feature type="chain" id="PRO_5038796298" description="Serine hydrolase" evidence="2">
    <location>
        <begin position="27"/>
        <end position="314"/>
    </location>
</feature>
<dbReference type="InParanoid" id="A0A263D901"/>
<comment type="caution">
    <text evidence="3">The sequence shown here is derived from an EMBL/GenBank/DDBJ whole genome shotgun (WGS) entry which is preliminary data.</text>
</comment>
<name>A0A263D901_9PSEU</name>
<feature type="signal peptide" evidence="2">
    <location>
        <begin position="1"/>
        <end position="26"/>
    </location>
</feature>
<dbReference type="EMBL" id="NKYE01000002">
    <property type="protein sequence ID" value="OZM74488.1"/>
    <property type="molecule type" value="Genomic_DNA"/>
</dbReference>
<gene>
    <name evidence="3" type="ORF">CFN78_05065</name>
</gene>
<feature type="region of interest" description="Disordered" evidence="1">
    <location>
        <begin position="38"/>
        <end position="67"/>
    </location>
</feature>
<evidence type="ECO:0008006" key="5">
    <source>
        <dbReference type="Google" id="ProtNLM"/>
    </source>
</evidence>
<evidence type="ECO:0000256" key="2">
    <source>
        <dbReference type="SAM" id="SignalP"/>
    </source>
</evidence>
<keyword evidence="2" id="KW-0732">Signal</keyword>
<sequence>MKRRSSVQTLCGTGLAVAVLALTVAAAPEGCAEPVTPPAAAATLPGPSAAPQPGTGAAGTAESGAPETLAPAEFDGAALAEAVGAAVRGRVPGTEFGLHLHDRLSGTTVASAGAERPFYTASVVKLLIAVDRIRDAGWRLPEAERAGLTAMLAGSSDGVASAWWDPTVLDPALGDLIGLRETTPPRRDADWELTRMSARDVSAAYEFIAGGLPAEASAFTLDTLSGATDPAADGFAQYFGIPDALPGTPWAVKQGWMRVADGLVLNTTGLAGPDLRYVVVLLTEQPAGTSYAAGRAAVTAGIGALAPILTAAAR</sequence>
<reference evidence="3 4" key="1">
    <citation type="submission" date="2017-07" db="EMBL/GenBank/DDBJ databases">
        <title>Amycolatopsis antarcticus sp. nov., isolated from the surface of an Antarcticus brown macroalga.</title>
        <authorList>
            <person name="Wang J."/>
            <person name="Leiva S."/>
            <person name="Huang J."/>
            <person name="Huang Y."/>
        </authorList>
    </citation>
    <scope>NUCLEOTIDE SEQUENCE [LARGE SCALE GENOMIC DNA]</scope>
    <source>
        <strain evidence="3 4">AU-G6</strain>
    </source>
</reference>
<dbReference type="SUPFAM" id="SSF56601">
    <property type="entry name" value="beta-lactamase/transpeptidase-like"/>
    <property type="match status" value="1"/>
</dbReference>
<evidence type="ECO:0000313" key="4">
    <source>
        <dbReference type="Proteomes" id="UP000242444"/>
    </source>
</evidence>
<proteinExistence type="predicted"/>
<dbReference type="OrthoDB" id="4981298at2"/>
<dbReference type="RefSeq" id="WP_094861386.1">
    <property type="nucleotide sequence ID" value="NZ_NKYE01000002.1"/>
</dbReference>
<organism evidence="3 4">
    <name type="scientific">Amycolatopsis antarctica</name>
    <dbReference type="NCBI Taxonomy" id="1854586"/>
    <lineage>
        <taxon>Bacteria</taxon>
        <taxon>Bacillati</taxon>
        <taxon>Actinomycetota</taxon>
        <taxon>Actinomycetes</taxon>
        <taxon>Pseudonocardiales</taxon>
        <taxon>Pseudonocardiaceae</taxon>
        <taxon>Amycolatopsis</taxon>
    </lineage>
</organism>
<dbReference type="InterPro" id="IPR012338">
    <property type="entry name" value="Beta-lactam/transpept-like"/>
</dbReference>
<evidence type="ECO:0000313" key="3">
    <source>
        <dbReference type="EMBL" id="OZM74488.1"/>
    </source>
</evidence>
<accession>A0A263D901</accession>
<protein>
    <recommendedName>
        <fullName evidence="5">Serine hydrolase</fullName>
    </recommendedName>
</protein>
<dbReference type="Proteomes" id="UP000242444">
    <property type="component" value="Unassembled WGS sequence"/>
</dbReference>
<evidence type="ECO:0000256" key="1">
    <source>
        <dbReference type="SAM" id="MobiDB-lite"/>
    </source>
</evidence>
<keyword evidence="4" id="KW-1185">Reference proteome</keyword>
<dbReference type="AlphaFoldDB" id="A0A263D901"/>
<dbReference type="Gene3D" id="3.40.710.10">
    <property type="entry name" value="DD-peptidase/beta-lactamase superfamily"/>
    <property type="match status" value="1"/>
</dbReference>